<proteinExistence type="predicted"/>
<accession>A0AAD6CVZ7</accession>
<keyword evidence="3" id="KW-1185">Reference proteome</keyword>
<comment type="caution">
    <text evidence="2">The sequence shown here is derived from an EMBL/GenBank/DDBJ whole genome shotgun (WGS) entry which is preliminary data.</text>
</comment>
<keyword evidence="1" id="KW-0812">Transmembrane</keyword>
<keyword evidence="1" id="KW-0472">Membrane</keyword>
<dbReference type="EMBL" id="JAQIZZ010000005">
    <property type="protein sequence ID" value="KAJ5541176.1"/>
    <property type="molecule type" value="Genomic_DNA"/>
</dbReference>
<dbReference type="Proteomes" id="UP001220324">
    <property type="component" value="Unassembled WGS sequence"/>
</dbReference>
<reference evidence="2 3" key="1">
    <citation type="journal article" date="2023" name="IMA Fungus">
        <title>Comparative genomic study of the Penicillium genus elucidates a diverse pangenome and 15 lateral gene transfer events.</title>
        <authorList>
            <person name="Petersen C."/>
            <person name="Sorensen T."/>
            <person name="Nielsen M.R."/>
            <person name="Sondergaard T.E."/>
            <person name="Sorensen J.L."/>
            <person name="Fitzpatrick D.A."/>
            <person name="Frisvad J.C."/>
            <person name="Nielsen K.L."/>
        </authorList>
    </citation>
    <scope>NUCLEOTIDE SEQUENCE [LARGE SCALE GENOMIC DNA]</scope>
    <source>
        <strain evidence="2 3">IBT 35679</strain>
    </source>
</reference>
<gene>
    <name evidence="2" type="ORF">N7494_006252</name>
</gene>
<evidence type="ECO:0000313" key="2">
    <source>
        <dbReference type="EMBL" id="KAJ5541176.1"/>
    </source>
</evidence>
<name>A0AAD6CVZ7_9EURO</name>
<dbReference type="AlphaFoldDB" id="A0AAD6CVZ7"/>
<feature type="transmembrane region" description="Helical" evidence="1">
    <location>
        <begin position="41"/>
        <end position="65"/>
    </location>
</feature>
<evidence type="ECO:0000256" key="1">
    <source>
        <dbReference type="SAM" id="Phobius"/>
    </source>
</evidence>
<evidence type="ECO:0000313" key="3">
    <source>
        <dbReference type="Proteomes" id="UP001220324"/>
    </source>
</evidence>
<organism evidence="2 3">
    <name type="scientific">Penicillium frequentans</name>
    <dbReference type="NCBI Taxonomy" id="3151616"/>
    <lineage>
        <taxon>Eukaryota</taxon>
        <taxon>Fungi</taxon>
        <taxon>Dikarya</taxon>
        <taxon>Ascomycota</taxon>
        <taxon>Pezizomycotina</taxon>
        <taxon>Eurotiomycetes</taxon>
        <taxon>Eurotiomycetidae</taxon>
        <taxon>Eurotiales</taxon>
        <taxon>Aspergillaceae</taxon>
        <taxon>Penicillium</taxon>
    </lineage>
</organism>
<protein>
    <submittedName>
        <fullName evidence="2">Uncharacterized protein</fullName>
    </submittedName>
</protein>
<keyword evidence="1" id="KW-1133">Transmembrane helix</keyword>
<sequence>MRYDRVASSEDEEDVQLEATAKNLTPVHPSIKVQCYQGWHFLGFAAMQSVVIMILLILVIVMAGWTSSTG</sequence>